<gene>
    <name evidence="1" type="ordered locus">PSTAB_0805</name>
</gene>
<reference evidence="2" key="3">
    <citation type="submission" date="2011-06" db="EMBL/GenBank/DDBJ databases">
        <title>Complete genome sequence of Pseudomonas stutzeri strain CGMCC 1.1803.</title>
        <authorList>
            <person name="Yan Y."/>
            <person name="Chen M."/>
            <person name="Lu W."/>
            <person name="Zhang W."/>
            <person name="Ping S."/>
            <person name="Lin M."/>
        </authorList>
    </citation>
    <scope>NUCLEOTIDE SEQUENCE [LARGE SCALE GENOMIC DNA]</scope>
    <source>
        <strain evidence="2">ATCC 17588 / DSM 5190 / CCUG 11256 / JCM 5965 / LMG 11199 / NCIMB 11358 / Stanier 221</strain>
    </source>
</reference>
<protein>
    <submittedName>
        <fullName evidence="1">Uncharacterized protein</fullName>
    </submittedName>
</protein>
<organism evidence="1 2">
    <name type="scientific">Stutzerimonas stutzeri (strain ATCC 17588 / DSM 5190 / CCUG 11256 / JCM 5965 / LMG 11199 / NBRC 14165 / NCIMB 11358 / Stanier 221)</name>
    <name type="common">Pseudomonas stutzeri</name>
    <dbReference type="NCBI Taxonomy" id="96563"/>
    <lineage>
        <taxon>Bacteria</taxon>
        <taxon>Pseudomonadati</taxon>
        <taxon>Pseudomonadota</taxon>
        <taxon>Gammaproteobacteria</taxon>
        <taxon>Pseudomonadales</taxon>
        <taxon>Pseudomonadaceae</taxon>
        <taxon>Stutzerimonas</taxon>
    </lineage>
</organism>
<dbReference type="EMBL" id="CP002881">
    <property type="protein sequence ID" value="AEJ04086.1"/>
    <property type="molecule type" value="Genomic_DNA"/>
</dbReference>
<proteinExistence type="predicted"/>
<dbReference type="HOGENOM" id="CLU_3188091_0_0_6"/>
<evidence type="ECO:0000313" key="1">
    <source>
        <dbReference type="EMBL" id="AEJ04086.1"/>
    </source>
</evidence>
<accession>F8HAM5</accession>
<evidence type="ECO:0000313" key="2">
    <source>
        <dbReference type="Proteomes" id="UP000008932"/>
    </source>
</evidence>
<dbReference type="Proteomes" id="UP000008932">
    <property type="component" value="Chromosome"/>
</dbReference>
<reference evidence="1 2" key="1">
    <citation type="journal article" date="2011" name="J. Bacteriol.">
        <title>Complete Genome Sequence of the Type Strain Pseudomonas stutzeri CGMCC 1.1803.</title>
        <authorList>
            <person name="Chen M."/>
            <person name="Yan Y."/>
            <person name="Zhang W."/>
            <person name="Lu W."/>
            <person name="Wang J."/>
            <person name="Ping S."/>
            <person name="Lin M."/>
        </authorList>
    </citation>
    <scope>NUCLEOTIDE SEQUENCE [LARGE SCALE GENOMIC DNA]</scope>
    <source>
        <strain evidence="2">ATCC 17588 / DSM 5190 / CCUG 11256 / JCM 5965 / LMG 11199 / NCIMB 11358 / Stanier 221</strain>
    </source>
</reference>
<reference key="2">
    <citation type="submission" date="2011-06" db="EMBL/GenBank/DDBJ databases">
        <title>Complete Genome Sequence of Pseudomonas stutzeri Strain CGMCC 1.1803.</title>
        <authorList>
            <person name="Yan Y."/>
            <person name="Chen M."/>
            <person name="Lu W."/>
            <person name="Zhang W."/>
            <person name="Ping S."/>
            <person name="Lin M."/>
        </authorList>
    </citation>
    <scope>NUCLEOTIDE SEQUENCE</scope>
    <source>
        <strain>ATCC 17588</strain>
    </source>
</reference>
<dbReference type="AlphaFoldDB" id="F8HAM5"/>
<sequence length="46" mass="4782">MNLHLLAFLFAARSACDSCFGGRPASVRWASGAAGAPVARPRAPRP</sequence>
<dbReference type="KEGG" id="psz:PSTAB_0805"/>
<name>F8HAM5_STUS2</name>